<evidence type="ECO:0000313" key="3">
    <source>
        <dbReference type="EMBL" id="VDG81386.1"/>
    </source>
</evidence>
<dbReference type="EMBL" id="UYIQ01000001">
    <property type="protein sequence ID" value="VDG81386.1"/>
    <property type="molecule type" value="Genomic_DNA"/>
</dbReference>
<dbReference type="RefSeq" id="WP_111972772.1">
    <property type="nucleotide sequence ID" value="NZ_CP110228.1"/>
</dbReference>
<sequence length="217" mass="25518">MKIITHNEYAENIDKYPDICPHCHKYQIPKYISGLEYYNFGTKIVEAFFQCTNSDCNKGFIAYYYKGVLREISIGTFLEKEFSEIIKTISPQFSIIYNQAYFAQQNMLDQITGVGYRKALEFLIKDYAIKNNPSEEKSIKKTPLMQVINKHIGDTNIKNVAKRAVWLGNDETHYIRVWEDKDLSFLKQLIDLTIHWIEAEELTKTMMEEMPDNKNVR</sequence>
<dbReference type="Proteomes" id="UP000276733">
    <property type="component" value="Unassembled WGS sequence"/>
</dbReference>
<dbReference type="Proteomes" id="UP001163262">
    <property type="component" value="Chromosome"/>
</dbReference>
<reference evidence="2" key="3">
    <citation type="submission" date="2022-10" db="EMBL/GenBank/DDBJ databases">
        <title>Complete genome sequence of Capnocytophaga ochracea KCOM 2812 isolated from actinomycosis lesion.</title>
        <authorList>
            <person name="Kook J.-K."/>
            <person name="Park S.-N."/>
            <person name="Lim Y.K."/>
        </authorList>
    </citation>
    <scope>NUCLEOTIDE SEQUENCE</scope>
    <source>
        <strain evidence="2">KCOM 28121</strain>
    </source>
</reference>
<reference evidence="1 4" key="1">
    <citation type="submission" date="2018-06" db="EMBL/GenBank/DDBJ databases">
        <authorList>
            <consortium name="Pathogen Informatics"/>
            <person name="Doyle S."/>
        </authorList>
    </citation>
    <scope>NUCLEOTIDE SEQUENCE [LARGE SCALE GENOMIC DNA]</scope>
    <source>
        <strain evidence="1 4">NCTC11545</strain>
    </source>
</reference>
<proteinExistence type="predicted"/>
<dbReference type="EMBL" id="UAVS01000005">
    <property type="protein sequence ID" value="SQA94162.1"/>
    <property type="molecule type" value="Genomic_DNA"/>
</dbReference>
<evidence type="ECO:0000313" key="5">
    <source>
        <dbReference type="Proteomes" id="UP000276733"/>
    </source>
</evidence>
<evidence type="ECO:0000313" key="1">
    <source>
        <dbReference type="EMBL" id="SQA94162.1"/>
    </source>
</evidence>
<accession>A0A2X2SM13</accession>
<gene>
    <name evidence="3" type="ORF">NCTC11458_00673</name>
    <name evidence="1" type="ORF">NCTC11545_01546</name>
    <name evidence="2" type="ORF">OL231_09860</name>
</gene>
<dbReference type="AlphaFoldDB" id="A0A2X2SM13"/>
<organism evidence="1 4">
    <name type="scientific">Capnocytophaga ochracea</name>
    <dbReference type="NCBI Taxonomy" id="1018"/>
    <lineage>
        <taxon>Bacteria</taxon>
        <taxon>Pseudomonadati</taxon>
        <taxon>Bacteroidota</taxon>
        <taxon>Flavobacteriia</taxon>
        <taxon>Flavobacteriales</taxon>
        <taxon>Flavobacteriaceae</taxon>
        <taxon>Capnocytophaga</taxon>
    </lineage>
</organism>
<evidence type="ECO:0000313" key="2">
    <source>
        <dbReference type="EMBL" id="UZD40465.1"/>
    </source>
</evidence>
<dbReference type="Proteomes" id="UP000250169">
    <property type="component" value="Unassembled WGS sequence"/>
</dbReference>
<evidence type="ECO:0000313" key="4">
    <source>
        <dbReference type="Proteomes" id="UP000250169"/>
    </source>
</evidence>
<reference evidence="3 5" key="2">
    <citation type="submission" date="2018-11" db="EMBL/GenBank/DDBJ databases">
        <authorList>
            <consortium name="Pathogen Informatics"/>
        </authorList>
    </citation>
    <scope>NUCLEOTIDE SEQUENCE [LARGE SCALE GENOMIC DNA]</scope>
    <source>
        <strain evidence="3 5">NCTC11458</strain>
    </source>
</reference>
<name>A0A2X2SM13_CAPOC</name>
<protein>
    <submittedName>
        <fullName evidence="2">DUF4145 domain-containing protein</fullName>
    </submittedName>
</protein>
<dbReference type="EMBL" id="CP110230">
    <property type="protein sequence ID" value="UZD40465.1"/>
    <property type="molecule type" value="Genomic_DNA"/>
</dbReference>